<comment type="caution">
    <text evidence="4">The sequence shown here is derived from an EMBL/GenBank/DDBJ whole genome shotgun (WGS) entry which is preliminary data.</text>
</comment>
<keyword evidence="1" id="KW-0863">Zinc-finger</keyword>
<evidence type="ECO:0000313" key="4">
    <source>
        <dbReference type="EMBL" id="KRX00351.1"/>
    </source>
</evidence>
<dbReference type="InParanoid" id="A0A0V0QDQ4"/>
<evidence type="ECO:0000313" key="5">
    <source>
        <dbReference type="Proteomes" id="UP000054937"/>
    </source>
</evidence>
<sequence>MIRDKLKIAKERQKSQKQVQQQETVYQTIQLQKNQSDKNKVGANLAFLQNPLQIKKPSISQYKELESLDKNKNKGKIQGIQSEKTQNNKLQQLQSQQNKQEGQLENQKELNQVNKLQKKQELNSDNVNEKDETQLQEKDDFLDDEHSFNLQNEEEHEYQQFKQYNESYTQILQELQKYQDQNSKENQNEKNIRELVNRIVLLCNDYENLTINNQESFYIDTLLQGLVHIMLASKNLRIKSRIIKQGLSISQKIGIQYFLVDRLEQAQILQNQQQKQQQKDKESEKNDENEENWQKIQKIQSNINMGPFQILSENNKQFLLEQGELFECLLFLIKEGIQLVQKSLQKTKEKQSNYEQIEELLVIFREDKVIFGYLKVLEGYLRLKRKSVIDLEDLGVLKREIELFSEIFEFFSLLGGNKQLRKLLVFQKGLEVFKEFLVVYDFEQLKKEGIQSEKQKELEVLEQDYLDLQIQISGLFRNLIIDISENVEMFKKSGCLLKISECIEKYYDNVEIVKNSIRSLTKVSLEETLARQIYQNSNFVDKIIGFLTTYQPNLYIILRVVFILENLINVLDDFPMILYFQFKIFGDLIECGQYYVYNLEFEGTEKDNKDGENQITQSQLMMQLTDDDLDNMINIVSQNEKEQKQNQYNQQILQILKIIQEKYPEQYNETEMLQGQDQSFQPDKKEQENQKNFLIINNQIQNESNNTTQSTFYSSQDNNKDQYICKIEDCGRKFQNKEDFQKHQVRRHQLK</sequence>
<feature type="coiled-coil region" evidence="2">
    <location>
        <begin position="161"/>
        <end position="195"/>
    </location>
</feature>
<accession>A0A0V0QDQ4</accession>
<dbReference type="PANTHER" id="PTHR21356:SF1">
    <property type="entry name" value="ARMADILLO REPEAT-CONTAINING PROTEIN 2"/>
    <property type="match status" value="1"/>
</dbReference>
<dbReference type="Proteomes" id="UP000054937">
    <property type="component" value="Unassembled WGS sequence"/>
</dbReference>
<name>A0A0V0QDQ4_PSEPJ</name>
<dbReference type="InterPro" id="IPR013087">
    <property type="entry name" value="Znf_C2H2_type"/>
</dbReference>
<protein>
    <submittedName>
        <fullName evidence="4">Armadillo-type fold</fullName>
    </submittedName>
</protein>
<dbReference type="PROSITE" id="PS50157">
    <property type="entry name" value="ZINC_FINGER_C2H2_2"/>
    <property type="match status" value="1"/>
</dbReference>
<dbReference type="OrthoDB" id="247006at2759"/>
<dbReference type="GO" id="GO:0008270">
    <property type="term" value="F:zinc ion binding"/>
    <property type="evidence" value="ECO:0007669"/>
    <property type="project" value="UniProtKB-KW"/>
</dbReference>
<dbReference type="PANTHER" id="PTHR21356">
    <property type="entry name" value="ARMADILLO REPEAT CONTAINING 2"/>
    <property type="match status" value="1"/>
</dbReference>
<keyword evidence="1" id="KW-0862">Zinc</keyword>
<dbReference type="SMART" id="SM00355">
    <property type="entry name" value="ZnF_C2H2"/>
    <property type="match status" value="1"/>
</dbReference>
<dbReference type="InterPro" id="IPR016024">
    <property type="entry name" value="ARM-type_fold"/>
</dbReference>
<feature type="domain" description="C2H2-type" evidence="3">
    <location>
        <begin position="723"/>
        <end position="751"/>
    </location>
</feature>
<evidence type="ECO:0000256" key="1">
    <source>
        <dbReference type="PROSITE-ProRule" id="PRU00042"/>
    </source>
</evidence>
<dbReference type="AlphaFoldDB" id="A0A0V0QDQ4"/>
<dbReference type="InterPro" id="IPR038905">
    <property type="entry name" value="ARMC2"/>
</dbReference>
<keyword evidence="2" id="KW-0175">Coiled coil</keyword>
<keyword evidence="1" id="KW-0479">Metal-binding</keyword>
<dbReference type="SUPFAM" id="SSF48371">
    <property type="entry name" value="ARM repeat"/>
    <property type="match status" value="1"/>
</dbReference>
<proteinExistence type="predicted"/>
<organism evidence="4 5">
    <name type="scientific">Pseudocohnilembus persalinus</name>
    <name type="common">Ciliate</name>
    <dbReference type="NCBI Taxonomy" id="266149"/>
    <lineage>
        <taxon>Eukaryota</taxon>
        <taxon>Sar</taxon>
        <taxon>Alveolata</taxon>
        <taxon>Ciliophora</taxon>
        <taxon>Intramacronucleata</taxon>
        <taxon>Oligohymenophorea</taxon>
        <taxon>Scuticociliatia</taxon>
        <taxon>Philasterida</taxon>
        <taxon>Pseudocohnilembidae</taxon>
        <taxon>Pseudocohnilembus</taxon>
    </lineage>
</organism>
<evidence type="ECO:0000256" key="2">
    <source>
        <dbReference type="SAM" id="Coils"/>
    </source>
</evidence>
<dbReference type="PROSITE" id="PS00028">
    <property type="entry name" value="ZINC_FINGER_C2H2_1"/>
    <property type="match status" value="1"/>
</dbReference>
<gene>
    <name evidence="4" type="ORF">PPERSA_10850</name>
</gene>
<dbReference type="GO" id="GO:0044782">
    <property type="term" value="P:cilium organization"/>
    <property type="evidence" value="ECO:0007669"/>
    <property type="project" value="TreeGrafter"/>
</dbReference>
<evidence type="ECO:0000259" key="3">
    <source>
        <dbReference type="PROSITE" id="PS50157"/>
    </source>
</evidence>
<dbReference type="EMBL" id="LDAU01000194">
    <property type="protein sequence ID" value="KRX00351.1"/>
    <property type="molecule type" value="Genomic_DNA"/>
</dbReference>
<feature type="coiled-coil region" evidence="2">
    <location>
        <begin position="83"/>
        <end position="119"/>
    </location>
</feature>
<keyword evidence="5" id="KW-1185">Reference proteome</keyword>
<reference evidence="4 5" key="1">
    <citation type="journal article" date="2015" name="Sci. Rep.">
        <title>Genome of the facultative scuticociliatosis pathogen Pseudocohnilembus persalinus provides insight into its virulence through horizontal gene transfer.</title>
        <authorList>
            <person name="Xiong J."/>
            <person name="Wang G."/>
            <person name="Cheng J."/>
            <person name="Tian M."/>
            <person name="Pan X."/>
            <person name="Warren A."/>
            <person name="Jiang C."/>
            <person name="Yuan D."/>
            <person name="Miao W."/>
        </authorList>
    </citation>
    <scope>NUCLEOTIDE SEQUENCE [LARGE SCALE GENOMIC DNA]</scope>
    <source>
        <strain evidence="4">36N120E</strain>
    </source>
</reference>